<dbReference type="Proteomes" id="UP000789525">
    <property type="component" value="Unassembled WGS sequence"/>
</dbReference>
<comment type="caution">
    <text evidence="1">The sequence shown here is derived from an EMBL/GenBank/DDBJ whole genome shotgun (WGS) entry which is preliminary data.</text>
</comment>
<feature type="non-terminal residue" evidence="1">
    <location>
        <position position="1"/>
    </location>
</feature>
<evidence type="ECO:0000313" key="2">
    <source>
        <dbReference type="Proteomes" id="UP000789525"/>
    </source>
</evidence>
<reference evidence="1" key="1">
    <citation type="submission" date="2021-06" db="EMBL/GenBank/DDBJ databases">
        <authorList>
            <person name="Kallberg Y."/>
            <person name="Tangrot J."/>
            <person name="Rosling A."/>
        </authorList>
    </citation>
    <scope>NUCLEOTIDE SEQUENCE</scope>
    <source>
        <strain evidence="1">CL356</strain>
    </source>
</reference>
<accession>A0ACA9MQD0</accession>
<proteinExistence type="predicted"/>
<sequence length="1653" mass="185937">KGRGKRKWVKGLNGVKTRDYDEAKEEMLKYFGSPHERPRYTMNDLLTLVSKQAGTPLENAHDLNLRCIKFDVIANHLLANQRVTEEFLDRQFFLSIPEEWRDPAQLQLKSRNPKYDTRNKAFSRAATKATVSELLTPDWYKPQAVGDARTVKERLATSKSEVRGKDTDSSGVMEIIERLGSLDISSDAYARTYAALTATNPSAARIIAPPQPKYVHRPPTPGASGGEIHRPVAERQTQLQGGSAKKRFAGGRSSTPPSRARASTPRGRKSSPDSRPYERISWNAALIATLERGSRSKTRGAREAASPYNQNTRPTRPANQRQVKFQPKANNIPIPSVGPTPTTASPAPARATSRPSETNRAPRPPAVPEIQMEVEETRPEAKRTGPLYRYVSEAEENANASVIMAKILKMPLPQNLTLGDLCGVAPSIRKSFTDLCRAKRVSLEPNRKPTDTTDKVVSAPLVMNREPAYSKPLPKIRFTLNGMMETALLDTGSQVNLFTEDFVQRAGVPLNENHRISMSGVNGGSDQSMGVCEYVVIEFGPVKTKSHFHVFKVAPFAAILGQPFIGDHVIATTDDGDTYRVMLRDFHDLNCKVSIALHSNPRPKPLDISVSTNVVMADRVSAMIRPISAQDWEAVANGRIEEIDMTDEDWENDPGGSRGGACMLAIGHEFEWGGEAPDDGRAARMNMVATRSAAEELQRSKKWLMIQKNERGQAIAAKYKTVDRKINPAPGVTPENAKTLRKFPENPLDSLPDIPLIPPPFRDGQRVTKNRLEELRLNTTGFLTAEELRIFEYILLANENAIAFDESEKGQFREDYFSPYIIPTMPHTPWAESMIPIPPSIRDQVNELLREKIKNGTYERTESTSYRSRWFTVKKKNGKIRIVHNLEPLNAVAIKDIGLPPDLDEFAEGFAGRSIYSAFDVFSGFDNRKLAVESRDLTTFETRAFGTLRLTVLPQGYSNSPSEFQRCMLFLLQDEIPDIANVFIDDLGVKGPPTRYEREDGTFETVPGHPNIRRFVWEHALDVNRVLHRVGHAGATVSGNKIQLAREEMVMVGQRCTYEGRVPDTEKVAKILRWPVPRNATELRGFLGTCAVVRIWIKDYSKIAKPLSRLTAKDADWEWGDEEQDAMDQLKELVTHAPCITPIDYRCGRTIILAVDSSKIAVGFILYQLDQNNRKRPARFGSLTFNDRESRYSQPKLELYGIFRALKKWRHLLIGVKNFVLETDARYIKGMLNAPDEVPNTTLNRWIEFILLFTFTLKHVPAKDFAGRKEKVIERPLGGERVARRFRAVPLAGERSLGEWNTDEELEKVKGFLETLERPEGLDEREMKSFLKYARQFFIGEDGDMYRRAKSGDMHLKVVWRKKRAEVLRGVHEEMGHRGLFATRRHLIDRYWWPEVYADVEIWVRGCTKCQKFSDRKITLPVRPSSPVQLFRKFYVDVMYMPPSNGYKYVVLARDEATTYAEGRMLRAINAPALAQFLMEEIITRWGAIKEITTDNGPEFGAAVKDPRTGRERPPSIPTNAVEVLWSAFPLVTVLPSRALGRSRDGEKSDGVLTLLSRTRVPPATPDRCVPAHFRLEFTANDDGRANGGKDQVVSGKRGGRRGGVGENQEVTMGVQGEVREGARTYLIQRRVEAGTTRLGSKLSSGEGAKQKT</sequence>
<protein>
    <submittedName>
        <fullName evidence="1">9585_t:CDS:1</fullName>
    </submittedName>
</protein>
<organism evidence="1 2">
    <name type="scientific">Acaulospora colombiana</name>
    <dbReference type="NCBI Taxonomy" id="27376"/>
    <lineage>
        <taxon>Eukaryota</taxon>
        <taxon>Fungi</taxon>
        <taxon>Fungi incertae sedis</taxon>
        <taxon>Mucoromycota</taxon>
        <taxon>Glomeromycotina</taxon>
        <taxon>Glomeromycetes</taxon>
        <taxon>Diversisporales</taxon>
        <taxon>Acaulosporaceae</taxon>
        <taxon>Acaulospora</taxon>
    </lineage>
</organism>
<gene>
    <name evidence="1" type="ORF">ACOLOM_LOCUS6756</name>
</gene>
<evidence type="ECO:0000313" key="1">
    <source>
        <dbReference type="EMBL" id="CAG8603394.1"/>
    </source>
</evidence>
<name>A0ACA9MQD0_9GLOM</name>
<dbReference type="EMBL" id="CAJVPT010014356">
    <property type="protein sequence ID" value="CAG8603394.1"/>
    <property type="molecule type" value="Genomic_DNA"/>
</dbReference>
<keyword evidence="2" id="KW-1185">Reference proteome</keyword>